<dbReference type="AlphaFoldDB" id="A0A062U3N5"/>
<comment type="caution">
    <text evidence="2">The sequence shown here is derived from an EMBL/GenBank/DDBJ whole genome shotgun (WGS) entry which is preliminary data.</text>
</comment>
<gene>
    <name evidence="2" type="ORF">HY3_10810</name>
</gene>
<dbReference type="Proteomes" id="UP000249123">
    <property type="component" value="Unassembled WGS sequence"/>
</dbReference>
<name>A0A062U3N5_9PROT</name>
<dbReference type="OrthoDB" id="7617491at2"/>
<sequence>MKRLMLPIIVVALLAIAGGYWAWTSIISPPPYLELEPLNYTEDSSWSALPVESPPAVWVDGWGIDVFIISKDAALKGRSQSQLEKHERKAREQAQALKTSLQQIGEIYAPLYRDNARNDDITRAFETYLRSDNLGRALIIVQDSPIPPSIIARLEQDPDLRDRFGGFLAISDAKDGVPPLQSAQTTSATPDSETNSEETYCPERLRDQENCQIIVPAHKSKGIWMITSDSVPGGTLIEEFPEWLEGNVAKSAEPLGDFEEVEIVDIRRPGETDERRDRETDN</sequence>
<organism evidence="2 3">
    <name type="scientific">Hyphomonas pacifica</name>
    <dbReference type="NCBI Taxonomy" id="1280941"/>
    <lineage>
        <taxon>Bacteria</taxon>
        <taxon>Pseudomonadati</taxon>
        <taxon>Pseudomonadota</taxon>
        <taxon>Alphaproteobacteria</taxon>
        <taxon>Hyphomonadales</taxon>
        <taxon>Hyphomonadaceae</taxon>
        <taxon>Hyphomonas</taxon>
    </lineage>
</organism>
<accession>A0A062U3N5</accession>
<dbReference type="STRING" id="1280941.HY2_02540"/>
<feature type="region of interest" description="Disordered" evidence="1">
    <location>
        <begin position="175"/>
        <end position="200"/>
    </location>
</feature>
<proteinExistence type="predicted"/>
<keyword evidence="3" id="KW-1185">Reference proteome</keyword>
<evidence type="ECO:0000256" key="1">
    <source>
        <dbReference type="SAM" id="MobiDB-lite"/>
    </source>
</evidence>
<reference evidence="2 3" key="1">
    <citation type="submission" date="2013-04" db="EMBL/GenBank/DDBJ databases">
        <title>Hyphomonas sp. T24B3 Genome Sequencing.</title>
        <authorList>
            <person name="Lai Q."/>
            <person name="Shao Z."/>
        </authorList>
    </citation>
    <scope>NUCLEOTIDE SEQUENCE [LARGE SCALE GENOMIC DNA]</scope>
    <source>
        <strain evidence="2 3">T24B3</strain>
    </source>
</reference>
<dbReference type="RefSeq" id="WP_034826823.1">
    <property type="nucleotide sequence ID" value="NZ_AWFA01000023.1"/>
</dbReference>
<evidence type="ECO:0000313" key="2">
    <source>
        <dbReference type="EMBL" id="RAN34455.1"/>
    </source>
</evidence>
<evidence type="ECO:0000313" key="3">
    <source>
        <dbReference type="Proteomes" id="UP000249123"/>
    </source>
</evidence>
<feature type="compositionally biased region" description="Polar residues" evidence="1">
    <location>
        <begin position="181"/>
        <end position="193"/>
    </location>
</feature>
<protein>
    <submittedName>
        <fullName evidence="2">Uncharacterized protein</fullName>
    </submittedName>
</protein>
<dbReference type="EMBL" id="AWFB01000011">
    <property type="protein sequence ID" value="RAN34455.1"/>
    <property type="molecule type" value="Genomic_DNA"/>
</dbReference>